<dbReference type="GO" id="GO:0031992">
    <property type="term" value="F:energy transducer activity"/>
    <property type="evidence" value="ECO:0007669"/>
    <property type="project" value="TreeGrafter"/>
</dbReference>
<dbReference type="InterPro" id="IPR051045">
    <property type="entry name" value="TonB-dependent_transducer"/>
</dbReference>
<dbReference type="Pfam" id="PF05569">
    <property type="entry name" value="Peptidase_M56"/>
    <property type="match status" value="1"/>
</dbReference>
<gene>
    <name evidence="5" type="ORF">MW871_12840</name>
</gene>
<evidence type="ECO:0000256" key="2">
    <source>
        <dbReference type="SAM" id="Phobius"/>
    </source>
</evidence>
<evidence type="ECO:0000313" key="5">
    <source>
        <dbReference type="EMBL" id="MCK8142781.1"/>
    </source>
</evidence>
<dbReference type="InterPro" id="IPR008756">
    <property type="entry name" value="Peptidase_M56"/>
</dbReference>
<evidence type="ECO:0000259" key="4">
    <source>
        <dbReference type="Pfam" id="PF05569"/>
    </source>
</evidence>
<dbReference type="Proteomes" id="UP001139260">
    <property type="component" value="Unassembled WGS sequence"/>
</dbReference>
<feature type="transmembrane region" description="Helical" evidence="2">
    <location>
        <begin position="6"/>
        <end position="22"/>
    </location>
</feature>
<dbReference type="GO" id="GO:0055085">
    <property type="term" value="P:transmembrane transport"/>
    <property type="evidence" value="ECO:0007669"/>
    <property type="project" value="InterPro"/>
</dbReference>
<protein>
    <submittedName>
        <fullName evidence="5">M56 family metallopeptidase</fullName>
    </submittedName>
</protein>
<dbReference type="SUPFAM" id="SSF74653">
    <property type="entry name" value="TolA/TonB C-terminal domain"/>
    <property type="match status" value="1"/>
</dbReference>
<proteinExistence type="predicted"/>
<keyword evidence="2" id="KW-0812">Transmembrane</keyword>
<feature type="transmembrane region" description="Helical" evidence="2">
    <location>
        <begin position="83"/>
        <end position="104"/>
    </location>
</feature>
<dbReference type="CDD" id="cd07341">
    <property type="entry name" value="M56_BlaR1_MecR1_like"/>
    <property type="match status" value="1"/>
</dbReference>
<sequence length="502" mass="57776">MIDFIFKSTASLLVLLIVYHLLLENEKMHHFNRFYLLFAIVFSIIVPFITIEVIQEITTPIRTQSNIKIEGETIAIIDDSVNYWLYSMYTLYGIITSILLIRFVRNILKLHKKAKSIESIAYQNSKLVLVKEQTLPYTFLNNIFINETEYNSRKIEPELFTHELIHVTQKHTLDILFIETLKVLFWFNPILIFYKKAIQLNHEFLADEKVVESYNNVPFYQNLLIAKANANPTYYLASNLNYSVTKKRLIMMTKTTSVTRALLKKGVMIPVLTALVFSLCTKVVAQDKMVKKTNESTKQSKSSDEVWKNTVFIFRDANKKIIAQKKYNELTDKEKNSIPPPPPPAIRSTDKKKKQVQKNKSETIYIDMSSDVPKMSDKNKVSQENMPPSKIVSGFNISFDTISVKSPNFPGGMTEFYKFVGNNFKLTSEAEKNKVSGKIIMQFMVEKDGSLSEIIAEKDLGYGLANEAIRVLKLSPKWIPATKKEKPVRVQYNLPITIRSAE</sequence>
<keyword evidence="2" id="KW-1133">Transmembrane helix</keyword>
<evidence type="ECO:0000313" key="6">
    <source>
        <dbReference type="Proteomes" id="UP001139260"/>
    </source>
</evidence>
<feature type="transmembrane region" description="Helical" evidence="2">
    <location>
        <begin position="34"/>
        <end position="54"/>
    </location>
</feature>
<feature type="domain" description="TonB C-terminal" evidence="3">
    <location>
        <begin position="429"/>
        <end position="496"/>
    </location>
</feature>
<dbReference type="GO" id="GO:0098797">
    <property type="term" value="C:plasma membrane protein complex"/>
    <property type="evidence" value="ECO:0007669"/>
    <property type="project" value="TreeGrafter"/>
</dbReference>
<dbReference type="AlphaFoldDB" id="A0A9X2BQR0"/>
<dbReference type="EMBL" id="JALNUB010000008">
    <property type="protein sequence ID" value="MCK8142781.1"/>
    <property type="molecule type" value="Genomic_DNA"/>
</dbReference>
<dbReference type="RefSeq" id="WP_248428927.1">
    <property type="nucleotide sequence ID" value="NZ_JALNUB010000008.1"/>
</dbReference>
<dbReference type="InterPro" id="IPR037682">
    <property type="entry name" value="TonB_C"/>
</dbReference>
<feature type="region of interest" description="Disordered" evidence="1">
    <location>
        <begin position="331"/>
        <end position="360"/>
    </location>
</feature>
<dbReference type="PANTHER" id="PTHR33446:SF2">
    <property type="entry name" value="PROTEIN TONB"/>
    <property type="match status" value="1"/>
</dbReference>
<organism evidence="5 6">
    <name type="scientific">Flavobacterium pygoscelis</name>
    <dbReference type="NCBI Taxonomy" id="2893176"/>
    <lineage>
        <taxon>Bacteria</taxon>
        <taxon>Pseudomonadati</taxon>
        <taxon>Bacteroidota</taxon>
        <taxon>Flavobacteriia</taxon>
        <taxon>Flavobacteriales</taxon>
        <taxon>Flavobacteriaceae</taxon>
        <taxon>Flavobacterium</taxon>
    </lineage>
</organism>
<feature type="domain" description="Peptidase M56" evidence="4">
    <location>
        <begin position="11"/>
        <end position="251"/>
    </location>
</feature>
<dbReference type="Pfam" id="PF03544">
    <property type="entry name" value="TonB_C"/>
    <property type="match status" value="1"/>
</dbReference>
<accession>A0A9X2BQR0</accession>
<comment type="caution">
    <text evidence="5">The sequence shown here is derived from an EMBL/GenBank/DDBJ whole genome shotgun (WGS) entry which is preliminary data.</text>
</comment>
<evidence type="ECO:0000259" key="3">
    <source>
        <dbReference type="Pfam" id="PF03544"/>
    </source>
</evidence>
<dbReference type="PANTHER" id="PTHR33446">
    <property type="entry name" value="PROTEIN TONB-RELATED"/>
    <property type="match status" value="1"/>
</dbReference>
<keyword evidence="2" id="KW-0472">Membrane</keyword>
<keyword evidence="6" id="KW-1185">Reference proteome</keyword>
<name>A0A9X2BQR0_9FLAO</name>
<evidence type="ECO:0000256" key="1">
    <source>
        <dbReference type="SAM" id="MobiDB-lite"/>
    </source>
</evidence>
<reference evidence="5" key="1">
    <citation type="submission" date="2022-04" db="EMBL/GenBank/DDBJ databases">
        <title>Flavobacterium pygoscelis sp. nov. isolated from Chinstrap chick (Pygoscelis antarcticus).</title>
        <authorList>
            <person name="Irgang R."/>
            <person name="Poblete-Morales M."/>
            <person name="Avendano-Herrera R."/>
        </authorList>
    </citation>
    <scope>NUCLEOTIDE SEQUENCE</scope>
    <source>
        <strain evidence="5">I-SCBP12n</strain>
    </source>
</reference>
<dbReference type="Gene3D" id="3.30.1150.10">
    <property type="match status" value="1"/>
</dbReference>